<proteinExistence type="predicted"/>
<reference evidence="2" key="1">
    <citation type="journal article" date="2019" name="Int. J. Syst. Evol. Microbiol.">
        <title>The Global Catalogue of Microorganisms (GCM) 10K type strain sequencing project: providing services to taxonomists for standard genome sequencing and annotation.</title>
        <authorList>
            <consortium name="The Broad Institute Genomics Platform"/>
            <consortium name="The Broad Institute Genome Sequencing Center for Infectious Disease"/>
            <person name="Wu L."/>
            <person name="Ma J."/>
        </authorList>
    </citation>
    <scope>NUCLEOTIDE SEQUENCE [LARGE SCALE GENOMIC DNA]</scope>
    <source>
        <strain evidence="2">KCTC 12848</strain>
    </source>
</reference>
<evidence type="ECO:0008006" key="3">
    <source>
        <dbReference type="Google" id="ProtNLM"/>
    </source>
</evidence>
<keyword evidence="2" id="KW-1185">Reference proteome</keyword>
<dbReference type="Proteomes" id="UP001595833">
    <property type="component" value="Unassembled WGS sequence"/>
</dbReference>
<comment type="caution">
    <text evidence="1">The sequence shown here is derived from an EMBL/GenBank/DDBJ whole genome shotgun (WGS) entry which is preliminary data.</text>
</comment>
<sequence>MAEPAATVTADYLRTGDASVLRHYDGAALRARFRLRLLLRRGLSGVRKPSTVEAGFALLRTPLGRAAAARLLFGDGSFPDTRVEPVTG</sequence>
<evidence type="ECO:0000313" key="2">
    <source>
        <dbReference type="Proteomes" id="UP001595833"/>
    </source>
</evidence>
<evidence type="ECO:0000313" key="1">
    <source>
        <dbReference type="EMBL" id="MFC5056083.1"/>
    </source>
</evidence>
<dbReference type="EMBL" id="JBHSJB010000018">
    <property type="protein sequence ID" value="MFC5056083.1"/>
    <property type="molecule type" value="Genomic_DNA"/>
</dbReference>
<protein>
    <recommendedName>
        <fullName evidence="3">Urease accessory protein UreD</fullName>
    </recommendedName>
</protein>
<organism evidence="1 2">
    <name type="scientific">Saccharothrix xinjiangensis</name>
    <dbReference type="NCBI Taxonomy" id="204798"/>
    <lineage>
        <taxon>Bacteria</taxon>
        <taxon>Bacillati</taxon>
        <taxon>Actinomycetota</taxon>
        <taxon>Actinomycetes</taxon>
        <taxon>Pseudonocardiales</taxon>
        <taxon>Pseudonocardiaceae</taxon>
        <taxon>Saccharothrix</taxon>
    </lineage>
</organism>
<dbReference type="RefSeq" id="WP_344039618.1">
    <property type="nucleotide sequence ID" value="NZ_BAAAKE010000017.1"/>
</dbReference>
<gene>
    <name evidence="1" type="ORF">ACFPFM_20285</name>
</gene>
<name>A0ABV9Y1G3_9PSEU</name>
<accession>A0ABV9Y1G3</accession>